<dbReference type="InterPro" id="IPR007337">
    <property type="entry name" value="RelB/DinJ"/>
</dbReference>
<sequence length="114" mass="12727">PYPNRSTPGWNVAIITLQVRKGLSTMVSRKKEILLNIRIDPELKNAAQITATDMGMDLAVAVTMFLTKMVKDHALPFIPTSLPVETLQAMKEAGHSDLLKQYSTSEAMWKDLNE</sequence>
<dbReference type="Proteomes" id="UP001330016">
    <property type="component" value="Unassembled WGS sequence"/>
</dbReference>
<proteinExistence type="predicted"/>
<gene>
    <name evidence="1" type="ORF">PS435_15320</name>
</gene>
<dbReference type="NCBIfam" id="TIGR02384">
    <property type="entry name" value="RelB_DinJ"/>
    <property type="match status" value="1"/>
</dbReference>
<keyword evidence="2" id="KW-1185">Reference proteome</keyword>
<dbReference type="Gene3D" id="1.10.1220.10">
    <property type="entry name" value="Met repressor-like"/>
    <property type="match status" value="1"/>
</dbReference>
<dbReference type="EMBL" id="JAQSGK010000088">
    <property type="protein sequence ID" value="MEE6717210.1"/>
    <property type="molecule type" value="Genomic_DNA"/>
</dbReference>
<dbReference type="Pfam" id="PF04221">
    <property type="entry name" value="RelB"/>
    <property type="match status" value="1"/>
</dbReference>
<feature type="non-terminal residue" evidence="1">
    <location>
        <position position="1"/>
    </location>
</feature>
<comment type="caution">
    <text evidence="1">The sequence shown here is derived from an EMBL/GenBank/DDBJ whole genome shotgun (WGS) entry which is preliminary data.</text>
</comment>
<accession>A0ABU7T474</accession>
<evidence type="ECO:0000313" key="2">
    <source>
        <dbReference type="Proteomes" id="UP001330016"/>
    </source>
</evidence>
<evidence type="ECO:0000313" key="1">
    <source>
        <dbReference type="EMBL" id="MEE6717210.1"/>
    </source>
</evidence>
<dbReference type="InterPro" id="IPR013321">
    <property type="entry name" value="Arc_rbn_hlx_hlx"/>
</dbReference>
<reference evidence="1 2" key="1">
    <citation type="submission" date="2023-02" db="EMBL/GenBank/DDBJ databases">
        <title>The predominant lactic acid bacteria and yeasts involved in the spontaneous fermentation of millet during the production of the traditional porridge Hausa koko in Ghana.</title>
        <authorList>
            <person name="Atter A."/>
            <person name="Diaz M."/>
        </authorList>
    </citation>
    <scope>NUCLEOTIDE SEQUENCE [LARGE SCALE GENOMIC DNA]</scope>
    <source>
        <strain evidence="1 2">FI11640</strain>
    </source>
</reference>
<protein>
    <submittedName>
        <fullName evidence="1">Type II toxin-antitoxin system RelB/DinJ family antitoxin</fullName>
    </submittedName>
</protein>
<name>A0ABU7T474_9LACO</name>
<organism evidence="1 2">
    <name type="scientific">Schleiferilactobacillus harbinensis</name>
    <dbReference type="NCBI Taxonomy" id="304207"/>
    <lineage>
        <taxon>Bacteria</taxon>
        <taxon>Bacillati</taxon>
        <taxon>Bacillota</taxon>
        <taxon>Bacilli</taxon>
        <taxon>Lactobacillales</taxon>
        <taxon>Lactobacillaceae</taxon>
        <taxon>Schleiferilactobacillus</taxon>
    </lineage>
</organism>